<protein>
    <submittedName>
        <fullName evidence="1">Uncharacterized protein</fullName>
    </submittedName>
</protein>
<evidence type="ECO:0000313" key="1">
    <source>
        <dbReference type="EMBL" id="JAH78127.1"/>
    </source>
</evidence>
<reference evidence="1" key="2">
    <citation type="journal article" date="2015" name="Fish Shellfish Immunol.">
        <title>Early steps in the European eel (Anguilla anguilla)-Vibrio vulnificus interaction in the gills: Role of the RtxA13 toxin.</title>
        <authorList>
            <person name="Callol A."/>
            <person name="Pajuelo D."/>
            <person name="Ebbesson L."/>
            <person name="Teles M."/>
            <person name="MacKenzie S."/>
            <person name="Amaro C."/>
        </authorList>
    </citation>
    <scope>NUCLEOTIDE SEQUENCE</scope>
</reference>
<dbReference type="AlphaFoldDB" id="A0A0E9VJ76"/>
<accession>A0A0E9VJ76</accession>
<sequence>MINILIPYPNTHTHDQHSYPNYIKTHTKSISNCHLFLICNDEQYIYI</sequence>
<organism evidence="1">
    <name type="scientific">Anguilla anguilla</name>
    <name type="common">European freshwater eel</name>
    <name type="synonym">Muraena anguilla</name>
    <dbReference type="NCBI Taxonomy" id="7936"/>
    <lineage>
        <taxon>Eukaryota</taxon>
        <taxon>Metazoa</taxon>
        <taxon>Chordata</taxon>
        <taxon>Craniata</taxon>
        <taxon>Vertebrata</taxon>
        <taxon>Euteleostomi</taxon>
        <taxon>Actinopterygii</taxon>
        <taxon>Neopterygii</taxon>
        <taxon>Teleostei</taxon>
        <taxon>Anguilliformes</taxon>
        <taxon>Anguillidae</taxon>
        <taxon>Anguilla</taxon>
    </lineage>
</organism>
<proteinExistence type="predicted"/>
<dbReference type="EMBL" id="GBXM01030450">
    <property type="protein sequence ID" value="JAH78127.1"/>
    <property type="molecule type" value="Transcribed_RNA"/>
</dbReference>
<name>A0A0E9VJ76_ANGAN</name>
<reference evidence="1" key="1">
    <citation type="submission" date="2014-11" db="EMBL/GenBank/DDBJ databases">
        <authorList>
            <person name="Amaro Gonzalez C."/>
        </authorList>
    </citation>
    <scope>NUCLEOTIDE SEQUENCE</scope>
</reference>